<dbReference type="RefSeq" id="WP_168773661.1">
    <property type="nucleotide sequence ID" value="NZ_JAABNR010000003.1"/>
</dbReference>
<evidence type="ECO:0000313" key="2">
    <source>
        <dbReference type="Proteomes" id="UP001193501"/>
    </source>
</evidence>
<dbReference type="InterPro" id="IPR021308">
    <property type="entry name" value="GfcB"/>
</dbReference>
<sequence>MMRKLVMILALGLSLQGCGNTPDRADAAVSLKAIARIPALLAQRSAGDVDPAQLATLREALEADGQPVISVALPGLKYASLMAPYYPSRDAMTWSSPGYETVTLKDGILQSSRGFGPDLMASAGPGIAQVSAASGSVHRVYEYLNGLDVPVQMDYDCDFAAGGAQRVTVLDQVYDTRLVVETCYKGADRFENRYWFDKGGKIRQSEQRLSPGTAPMLIQRIVD</sequence>
<comment type="caution">
    <text evidence="1">The sequence shown here is derived from an EMBL/GenBank/DDBJ whole genome shotgun (WGS) entry which is preliminary data.</text>
</comment>
<dbReference type="Pfam" id="PF11102">
    <property type="entry name" value="YjbF"/>
    <property type="match status" value="1"/>
</dbReference>
<gene>
    <name evidence="1" type="ORF">GV832_04610</name>
</gene>
<dbReference type="InterPro" id="IPR023373">
    <property type="entry name" value="YmcC_sf"/>
</dbReference>
<name>A0AAE5BUJ2_9RHOB</name>
<organism evidence="1 2">
    <name type="scientific">Stagnihabitans tardus</name>
    <dbReference type="NCBI Taxonomy" id="2699202"/>
    <lineage>
        <taxon>Bacteria</taxon>
        <taxon>Pseudomonadati</taxon>
        <taxon>Pseudomonadota</taxon>
        <taxon>Alphaproteobacteria</taxon>
        <taxon>Rhodobacterales</taxon>
        <taxon>Paracoccaceae</taxon>
        <taxon>Stagnihabitans</taxon>
    </lineage>
</organism>
<dbReference type="SUPFAM" id="SSF159270">
    <property type="entry name" value="YmcC-like"/>
    <property type="match status" value="1"/>
</dbReference>
<dbReference type="Proteomes" id="UP001193501">
    <property type="component" value="Unassembled WGS sequence"/>
</dbReference>
<dbReference type="AlphaFoldDB" id="A0AAE5BUJ2"/>
<keyword evidence="2" id="KW-1185">Reference proteome</keyword>
<evidence type="ECO:0008006" key="3">
    <source>
        <dbReference type="Google" id="ProtNLM"/>
    </source>
</evidence>
<dbReference type="PROSITE" id="PS51257">
    <property type="entry name" value="PROKAR_LIPOPROTEIN"/>
    <property type="match status" value="1"/>
</dbReference>
<proteinExistence type="predicted"/>
<reference evidence="1" key="1">
    <citation type="submission" date="2020-01" db="EMBL/GenBank/DDBJ databases">
        <authorList>
            <person name="Chen W.-M."/>
        </authorList>
    </citation>
    <scope>NUCLEOTIDE SEQUENCE</scope>
    <source>
        <strain evidence="1">CYK-10</strain>
    </source>
</reference>
<dbReference type="EMBL" id="JAABNR010000003">
    <property type="protein sequence ID" value="NBZ86854.1"/>
    <property type="molecule type" value="Genomic_DNA"/>
</dbReference>
<evidence type="ECO:0000313" key="1">
    <source>
        <dbReference type="EMBL" id="NBZ86854.1"/>
    </source>
</evidence>
<dbReference type="Gene3D" id="2.40.360.10">
    <property type="entry name" value="YmcC-like"/>
    <property type="match status" value="1"/>
</dbReference>
<protein>
    <recommendedName>
        <fullName evidence="3">Group 4 capsule polysaccharide lipoprotein gfcB, YjbF</fullName>
    </recommendedName>
</protein>
<accession>A0AAE5BUJ2</accession>